<dbReference type="Pfam" id="PF02518">
    <property type="entry name" value="HATPase_c"/>
    <property type="match status" value="1"/>
</dbReference>
<dbReference type="Gene3D" id="6.10.340.10">
    <property type="match status" value="1"/>
</dbReference>
<dbReference type="InterPro" id="IPR003594">
    <property type="entry name" value="HATPase_dom"/>
</dbReference>
<feature type="domain" description="Response regulatory" evidence="12">
    <location>
        <begin position="531"/>
        <end position="647"/>
    </location>
</feature>
<dbReference type="SUPFAM" id="SSF47384">
    <property type="entry name" value="Homodimeric domain of signal transducing histidine kinase"/>
    <property type="match status" value="1"/>
</dbReference>
<keyword evidence="9" id="KW-0175">Coiled coil</keyword>
<evidence type="ECO:0000259" key="13">
    <source>
        <dbReference type="PROSITE" id="PS50885"/>
    </source>
</evidence>
<accession>A0ABZ1C5B2</accession>
<keyword evidence="5" id="KW-0808">Transferase</keyword>
<dbReference type="InterPro" id="IPR036097">
    <property type="entry name" value="HisK_dim/P_sf"/>
</dbReference>
<dbReference type="SUPFAM" id="SSF158472">
    <property type="entry name" value="HAMP domain-like"/>
    <property type="match status" value="1"/>
</dbReference>
<keyword evidence="6" id="KW-0418">Kinase</keyword>
<dbReference type="InterPro" id="IPR001789">
    <property type="entry name" value="Sig_transdc_resp-reg_receiver"/>
</dbReference>
<dbReference type="InterPro" id="IPR005467">
    <property type="entry name" value="His_kinase_dom"/>
</dbReference>
<dbReference type="Gene3D" id="3.30.565.10">
    <property type="entry name" value="Histidine kinase-like ATPase, C-terminal domain"/>
    <property type="match status" value="1"/>
</dbReference>
<dbReference type="RefSeq" id="WP_221030759.1">
    <property type="nucleotide sequence ID" value="NZ_CP139781.1"/>
</dbReference>
<feature type="transmembrane region" description="Helical" evidence="10">
    <location>
        <begin position="12"/>
        <end position="33"/>
    </location>
</feature>
<feature type="modified residue" description="4-aspartylphosphate" evidence="8">
    <location>
        <position position="703"/>
    </location>
</feature>
<dbReference type="PROSITE" id="PS50110">
    <property type="entry name" value="RESPONSE_REGULATORY"/>
    <property type="match status" value="2"/>
</dbReference>
<evidence type="ECO:0000256" key="7">
    <source>
        <dbReference type="ARBA" id="ARBA00023012"/>
    </source>
</evidence>
<dbReference type="Gene3D" id="1.10.287.130">
    <property type="match status" value="1"/>
</dbReference>
<comment type="subcellular location">
    <subcellularLocation>
        <location evidence="2">Membrane</location>
    </subcellularLocation>
</comment>
<dbReference type="CDD" id="cd00082">
    <property type="entry name" value="HisKA"/>
    <property type="match status" value="1"/>
</dbReference>
<protein>
    <recommendedName>
        <fullName evidence="3">histidine kinase</fullName>
        <ecNumber evidence="3">2.7.13.3</ecNumber>
    </recommendedName>
</protein>
<dbReference type="EMBL" id="CP139781">
    <property type="protein sequence ID" value="WRQ86923.1"/>
    <property type="molecule type" value="Genomic_DNA"/>
</dbReference>
<evidence type="ECO:0000256" key="6">
    <source>
        <dbReference type="ARBA" id="ARBA00022777"/>
    </source>
</evidence>
<reference evidence="14 15" key="2">
    <citation type="submission" date="2023-12" db="EMBL/GenBank/DDBJ databases">
        <title>Description of an unclassified Opitutus bacterium of Verrucomicrobiota.</title>
        <authorList>
            <person name="Zhang D.-F."/>
        </authorList>
    </citation>
    <scope>NUCLEOTIDE SEQUENCE [LARGE SCALE GENOMIC DNA]</scope>
    <source>
        <strain evidence="14 15">WL0086</strain>
    </source>
</reference>
<name>A0ABZ1C5B2_9BACT</name>
<dbReference type="InterPro" id="IPR036890">
    <property type="entry name" value="HATPase_C_sf"/>
</dbReference>
<dbReference type="SMART" id="SM00387">
    <property type="entry name" value="HATPase_c"/>
    <property type="match status" value="1"/>
</dbReference>
<dbReference type="GO" id="GO:0005524">
    <property type="term" value="F:ATP binding"/>
    <property type="evidence" value="ECO:0007669"/>
    <property type="project" value="UniProtKB-KW"/>
</dbReference>
<keyword evidence="14" id="KW-0067">ATP-binding</keyword>
<dbReference type="SMART" id="SM00388">
    <property type="entry name" value="HisKA"/>
    <property type="match status" value="1"/>
</dbReference>
<dbReference type="CDD" id="cd06225">
    <property type="entry name" value="HAMP"/>
    <property type="match status" value="1"/>
</dbReference>
<keyword evidence="4 8" id="KW-0597">Phosphoprotein</keyword>
<feature type="domain" description="HAMP" evidence="13">
    <location>
        <begin position="176"/>
        <end position="230"/>
    </location>
</feature>
<feature type="coiled-coil region" evidence="9">
    <location>
        <begin position="225"/>
        <end position="256"/>
    </location>
</feature>
<reference evidence="14 15" key="1">
    <citation type="submission" date="2021-08" db="EMBL/GenBank/DDBJ databases">
        <authorList>
            <person name="Zhang D."/>
            <person name="Zhang A."/>
            <person name="Wang L."/>
        </authorList>
    </citation>
    <scope>NUCLEOTIDE SEQUENCE [LARGE SCALE GENOMIC DNA]</scope>
    <source>
        <strain evidence="14 15">WL0086</strain>
    </source>
</reference>
<keyword evidence="10" id="KW-1133">Transmembrane helix</keyword>
<evidence type="ECO:0000256" key="5">
    <source>
        <dbReference type="ARBA" id="ARBA00022679"/>
    </source>
</evidence>
<evidence type="ECO:0000256" key="10">
    <source>
        <dbReference type="SAM" id="Phobius"/>
    </source>
</evidence>
<sequence length="781" mass="84987">MFKSLPFRWRITLLVTSVSLVSLCAAFGGFLFWEVLRYRAQVANELESTQALLVERVSSRLATHPDGSTVTLEDLANSESILAGAVYAPDYRILARYVKVGREEFVPRPFRTNVDPNAVTTFRYLMHDGEQVGILYLKADTSGLAREKLVEPLRGMTIIGLFSILLGMVAARFLQRSITRPIAELARVADRVVSAHDYSVRADPRRASGELGAMIEAFNAVLATVEKRTAELDRAKGQLEESNRNLEAKVQERTVELEHAMIAANDANQAKSAFLAKMSHELRTPMNAIIGYSEILMEDAEDDENEDAVDDLKKILSAARHLLGLINDVLDLSKIEAGRMDLFVEEQAVEGLVEQVRCTTAPLVAKRANAFEVVMSNDPGVIRTDATKLRQILLNLISNAAKFTENGTVTLEVGRDGEGDDGRVHFAVRDTGIGMTPEQCAKVFEAFAQADASTASKYGGTGLGLAISRQFARLMGGEIALESKPGAGTTFTLTLPICADGEAAKQAGASAVSQEQAAGGAKAQKVAAVARVLLVAADDSLAAGVQAQLDNDTYDVTHARSRETAFEYARRELPHVILVDVLMESEADSSESLTSRLKQEPALATIPVVLLTRVEDGSQPGLALGAQDYLSKNEVETALAATLQRNLGDRSNREVLVAEDDDSIRQMVGRLLSRDGWEVVLAPNGRAALAAMQEHPPAMVLLDLMMPELDGFGVLREMRADERLRHIPVVVLTSLDLTGSVRQLLKQQTERVLQKGGYSKEQLLAEVRDAVSELSRGERAK</sequence>
<keyword evidence="10" id="KW-0812">Transmembrane</keyword>
<gene>
    <name evidence="14" type="ORF">K1X11_019085</name>
</gene>
<dbReference type="Proteomes" id="UP000738431">
    <property type="component" value="Chromosome"/>
</dbReference>
<feature type="domain" description="Histidine kinase" evidence="11">
    <location>
        <begin position="277"/>
        <end position="499"/>
    </location>
</feature>
<dbReference type="PANTHER" id="PTHR45339">
    <property type="entry name" value="HYBRID SIGNAL TRANSDUCTION HISTIDINE KINASE J"/>
    <property type="match status" value="1"/>
</dbReference>
<evidence type="ECO:0000313" key="15">
    <source>
        <dbReference type="Proteomes" id="UP000738431"/>
    </source>
</evidence>
<dbReference type="SMART" id="SM00448">
    <property type="entry name" value="REC"/>
    <property type="match status" value="2"/>
</dbReference>
<feature type="domain" description="Response regulatory" evidence="12">
    <location>
        <begin position="654"/>
        <end position="770"/>
    </location>
</feature>
<dbReference type="InterPro" id="IPR004358">
    <property type="entry name" value="Sig_transdc_His_kin-like_C"/>
</dbReference>
<dbReference type="PROSITE" id="PS50885">
    <property type="entry name" value="HAMP"/>
    <property type="match status" value="1"/>
</dbReference>
<keyword evidence="10" id="KW-0472">Membrane</keyword>
<evidence type="ECO:0000256" key="4">
    <source>
        <dbReference type="ARBA" id="ARBA00022553"/>
    </source>
</evidence>
<dbReference type="PROSITE" id="PS50109">
    <property type="entry name" value="HIS_KIN"/>
    <property type="match status" value="1"/>
</dbReference>
<evidence type="ECO:0000256" key="9">
    <source>
        <dbReference type="SAM" id="Coils"/>
    </source>
</evidence>
<dbReference type="SUPFAM" id="SSF55874">
    <property type="entry name" value="ATPase domain of HSP90 chaperone/DNA topoisomerase II/histidine kinase"/>
    <property type="match status" value="1"/>
</dbReference>
<evidence type="ECO:0000256" key="8">
    <source>
        <dbReference type="PROSITE-ProRule" id="PRU00169"/>
    </source>
</evidence>
<dbReference type="Pfam" id="PF00512">
    <property type="entry name" value="HisKA"/>
    <property type="match status" value="1"/>
</dbReference>
<dbReference type="SUPFAM" id="SSF52172">
    <property type="entry name" value="CheY-like"/>
    <property type="match status" value="2"/>
</dbReference>
<organism evidence="14 15">
    <name type="scientific">Actomonas aquatica</name>
    <dbReference type="NCBI Taxonomy" id="2866162"/>
    <lineage>
        <taxon>Bacteria</taxon>
        <taxon>Pseudomonadati</taxon>
        <taxon>Verrucomicrobiota</taxon>
        <taxon>Opitutia</taxon>
        <taxon>Opitutales</taxon>
        <taxon>Opitutaceae</taxon>
        <taxon>Actomonas</taxon>
    </lineage>
</organism>
<dbReference type="Pfam" id="PF00072">
    <property type="entry name" value="Response_reg"/>
    <property type="match status" value="2"/>
</dbReference>
<dbReference type="EC" id="2.7.13.3" evidence="3"/>
<dbReference type="CDD" id="cd16922">
    <property type="entry name" value="HATPase_EvgS-ArcB-TorS-like"/>
    <property type="match status" value="1"/>
</dbReference>
<evidence type="ECO:0000313" key="14">
    <source>
        <dbReference type="EMBL" id="WRQ86923.1"/>
    </source>
</evidence>
<dbReference type="InterPro" id="IPR011006">
    <property type="entry name" value="CheY-like_superfamily"/>
</dbReference>
<dbReference type="Pfam" id="PF00672">
    <property type="entry name" value="HAMP"/>
    <property type="match status" value="1"/>
</dbReference>
<evidence type="ECO:0000259" key="11">
    <source>
        <dbReference type="PROSITE" id="PS50109"/>
    </source>
</evidence>
<proteinExistence type="predicted"/>
<evidence type="ECO:0000256" key="1">
    <source>
        <dbReference type="ARBA" id="ARBA00000085"/>
    </source>
</evidence>
<dbReference type="Gene3D" id="3.40.50.2300">
    <property type="match status" value="2"/>
</dbReference>
<dbReference type="PRINTS" id="PR00344">
    <property type="entry name" value="BCTRLSENSOR"/>
</dbReference>
<evidence type="ECO:0000256" key="2">
    <source>
        <dbReference type="ARBA" id="ARBA00004370"/>
    </source>
</evidence>
<evidence type="ECO:0000256" key="3">
    <source>
        <dbReference type="ARBA" id="ARBA00012438"/>
    </source>
</evidence>
<keyword evidence="7" id="KW-0902">Two-component regulatory system</keyword>
<feature type="modified residue" description="4-aspartylphosphate" evidence="8">
    <location>
        <position position="580"/>
    </location>
</feature>
<dbReference type="InterPro" id="IPR003660">
    <property type="entry name" value="HAMP_dom"/>
</dbReference>
<comment type="catalytic activity">
    <reaction evidence="1">
        <text>ATP + protein L-histidine = ADP + protein N-phospho-L-histidine.</text>
        <dbReference type="EC" id="2.7.13.3"/>
    </reaction>
</comment>
<keyword evidence="14" id="KW-0547">Nucleotide-binding</keyword>
<dbReference type="SMART" id="SM00304">
    <property type="entry name" value="HAMP"/>
    <property type="match status" value="1"/>
</dbReference>
<dbReference type="CDD" id="cd17574">
    <property type="entry name" value="REC_OmpR"/>
    <property type="match status" value="1"/>
</dbReference>
<keyword evidence="15" id="KW-1185">Reference proteome</keyword>
<evidence type="ECO:0000259" key="12">
    <source>
        <dbReference type="PROSITE" id="PS50110"/>
    </source>
</evidence>
<dbReference type="PANTHER" id="PTHR45339:SF1">
    <property type="entry name" value="HYBRID SIGNAL TRANSDUCTION HISTIDINE KINASE J"/>
    <property type="match status" value="1"/>
</dbReference>
<dbReference type="InterPro" id="IPR003661">
    <property type="entry name" value="HisK_dim/P_dom"/>
</dbReference>